<evidence type="ECO:0000256" key="5">
    <source>
        <dbReference type="PROSITE-ProRule" id="PRU10141"/>
    </source>
</evidence>
<dbReference type="EMBL" id="JAINVV010000008">
    <property type="protein sequence ID" value="MBY8823807.1"/>
    <property type="molecule type" value="Genomic_DNA"/>
</dbReference>
<evidence type="ECO:0000256" key="3">
    <source>
        <dbReference type="ARBA" id="ARBA00022777"/>
    </source>
</evidence>
<dbReference type="Gene3D" id="1.25.40.10">
    <property type="entry name" value="Tetratricopeptide repeat domain"/>
    <property type="match status" value="1"/>
</dbReference>
<dbReference type="SMART" id="SM00220">
    <property type="entry name" value="S_TKc"/>
    <property type="match status" value="1"/>
</dbReference>
<dbReference type="InterPro" id="IPR000719">
    <property type="entry name" value="Prot_kinase_dom"/>
</dbReference>
<feature type="domain" description="Protein kinase" evidence="7">
    <location>
        <begin position="78"/>
        <end position="337"/>
    </location>
</feature>
<comment type="caution">
    <text evidence="8">The sequence shown here is derived from an EMBL/GenBank/DDBJ whole genome shotgun (WGS) entry which is preliminary data.</text>
</comment>
<reference evidence="8 9" key="1">
    <citation type="submission" date="2021-08" db="EMBL/GenBank/DDBJ databases">
        <authorList>
            <person name="Tuo L."/>
        </authorList>
    </citation>
    <scope>NUCLEOTIDE SEQUENCE [LARGE SCALE GENOMIC DNA]</scope>
    <source>
        <strain evidence="8 9">JCM 31229</strain>
    </source>
</reference>
<keyword evidence="4 5" id="KW-0067">ATP-binding</keyword>
<dbReference type="InterPro" id="IPR017441">
    <property type="entry name" value="Protein_kinase_ATP_BS"/>
</dbReference>
<evidence type="ECO:0000259" key="7">
    <source>
        <dbReference type="PROSITE" id="PS50011"/>
    </source>
</evidence>
<keyword evidence="2 5" id="KW-0547">Nucleotide-binding</keyword>
<keyword evidence="8" id="KW-0723">Serine/threonine-protein kinase</keyword>
<organism evidence="8 9">
    <name type="scientific">Sphingomonas colocasiae</name>
    <dbReference type="NCBI Taxonomy" id="1848973"/>
    <lineage>
        <taxon>Bacteria</taxon>
        <taxon>Pseudomonadati</taxon>
        <taxon>Pseudomonadota</taxon>
        <taxon>Alphaproteobacteria</taxon>
        <taxon>Sphingomonadales</taxon>
        <taxon>Sphingomonadaceae</taxon>
        <taxon>Sphingomonas</taxon>
    </lineage>
</organism>
<dbReference type="Gene3D" id="3.30.200.20">
    <property type="entry name" value="Phosphorylase Kinase, domain 1"/>
    <property type="match status" value="1"/>
</dbReference>
<protein>
    <submittedName>
        <fullName evidence="8">Serine/threonine protein kinase</fullName>
    </submittedName>
</protein>
<accession>A0ABS7PR40</accession>
<proteinExistence type="predicted"/>
<dbReference type="InterPro" id="IPR008271">
    <property type="entry name" value="Ser/Thr_kinase_AS"/>
</dbReference>
<dbReference type="InterPro" id="IPR011009">
    <property type="entry name" value="Kinase-like_dom_sf"/>
</dbReference>
<dbReference type="Gene3D" id="1.10.510.10">
    <property type="entry name" value="Transferase(Phosphotransferase) domain 1"/>
    <property type="match status" value="1"/>
</dbReference>
<evidence type="ECO:0000313" key="8">
    <source>
        <dbReference type="EMBL" id="MBY8823807.1"/>
    </source>
</evidence>
<gene>
    <name evidence="8" type="ORF">K7G82_15995</name>
</gene>
<sequence length="771" mass="84275">MPTLEARRRALLLFEQLLDLPPGAPQRATLFADASPEILAEVAALEAAEARSAESFATAFDADAPVFPGERPERVGAYRLDALIGEGGMGEVWRGIRDDGLFEHRVAVKLIRPGIVSAGAEARFVEERRLLARLDHPGVARIIDGGVSEGGWPYLITELVEGDAIDRHCAAQDCDLRTRIMLVRDAARAVEAAHGQLIVHADIKPGNLLVTPRNMVKLLDFGIARLIGGAGDAGPALQPMTRAYASPERAAGALADVADDIYALGLVLRDLVADRPADPGATAIVMRATAPAAANRYRTMEAMGADLDRWLADLPVRAHPRSFRYRLNRFTHRHRFGVAASAIALLAMLGGTTFGAIGHVRAERARTAEAQRIADLRAVSHYLLFDLQAEMARQPNSLRLRTRIAERLQLYLDRMAADPRATPATRIEAAEGLIRLADQQGDPGQANLGQPAHARRNLERAANLAQGLPGPDAALVRARIAIALARQITIYDHALVRADALMTAASRDIDASGAVGVGLRATYQTELATLRAWQNRYDEAIAAARAAMRESLPADPREAALLSSRMADILGESIFYRGDHPGAVAPYRRQLAILTDARARWPDDARIRRNFARATWALGTTLIDIDRAAEALPMLEQGLAEIRALIAQDRDNADAQRMLRIQEIAYTQALGRTGRADEAVAMLAANVETRRRSWLAQPGEAMRLRDYAIAIAALGDLQAEHGRTAEACRTYDQADIMFGRLKRDGKFIEIDRDYSQRLLNEARARYCRNRA</sequence>
<name>A0ABS7PR40_9SPHN</name>
<dbReference type="GO" id="GO:0004674">
    <property type="term" value="F:protein serine/threonine kinase activity"/>
    <property type="evidence" value="ECO:0007669"/>
    <property type="project" value="UniProtKB-KW"/>
</dbReference>
<dbReference type="RefSeq" id="WP_222990923.1">
    <property type="nucleotide sequence ID" value="NZ_JAINVV010000008.1"/>
</dbReference>
<keyword evidence="3 8" id="KW-0418">Kinase</keyword>
<dbReference type="Proteomes" id="UP000706039">
    <property type="component" value="Unassembled WGS sequence"/>
</dbReference>
<keyword evidence="6" id="KW-0472">Membrane</keyword>
<dbReference type="PROSITE" id="PS00107">
    <property type="entry name" value="PROTEIN_KINASE_ATP"/>
    <property type="match status" value="1"/>
</dbReference>
<dbReference type="CDD" id="cd14014">
    <property type="entry name" value="STKc_PknB_like"/>
    <property type="match status" value="1"/>
</dbReference>
<dbReference type="PROSITE" id="PS00108">
    <property type="entry name" value="PROTEIN_KINASE_ST"/>
    <property type="match status" value="1"/>
</dbReference>
<evidence type="ECO:0000256" key="1">
    <source>
        <dbReference type="ARBA" id="ARBA00022679"/>
    </source>
</evidence>
<keyword evidence="6" id="KW-0812">Transmembrane</keyword>
<dbReference type="Pfam" id="PF00069">
    <property type="entry name" value="Pkinase"/>
    <property type="match status" value="1"/>
</dbReference>
<dbReference type="PANTHER" id="PTHR43289:SF34">
    <property type="entry name" value="SERINE_THREONINE-PROTEIN KINASE YBDM-RELATED"/>
    <property type="match status" value="1"/>
</dbReference>
<evidence type="ECO:0000256" key="2">
    <source>
        <dbReference type="ARBA" id="ARBA00022741"/>
    </source>
</evidence>
<evidence type="ECO:0000313" key="9">
    <source>
        <dbReference type="Proteomes" id="UP000706039"/>
    </source>
</evidence>
<evidence type="ECO:0000256" key="6">
    <source>
        <dbReference type="SAM" id="Phobius"/>
    </source>
</evidence>
<feature type="binding site" evidence="5">
    <location>
        <position position="109"/>
    </location>
    <ligand>
        <name>ATP</name>
        <dbReference type="ChEBI" id="CHEBI:30616"/>
    </ligand>
</feature>
<keyword evidence="6" id="KW-1133">Transmembrane helix</keyword>
<keyword evidence="9" id="KW-1185">Reference proteome</keyword>
<dbReference type="PROSITE" id="PS50011">
    <property type="entry name" value="PROTEIN_KINASE_DOM"/>
    <property type="match status" value="1"/>
</dbReference>
<dbReference type="SUPFAM" id="SSF56112">
    <property type="entry name" value="Protein kinase-like (PK-like)"/>
    <property type="match status" value="1"/>
</dbReference>
<feature type="transmembrane region" description="Helical" evidence="6">
    <location>
        <begin position="336"/>
        <end position="357"/>
    </location>
</feature>
<evidence type="ECO:0000256" key="4">
    <source>
        <dbReference type="ARBA" id="ARBA00022840"/>
    </source>
</evidence>
<dbReference type="InterPro" id="IPR011990">
    <property type="entry name" value="TPR-like_helical_dom_sf"/>
</dbReference>
<keyword evidence="1" id="KW-0808">Transferase</keyword>
<dbReference type="SUPFAM" id="SSF48452">
    <property type="entry name" value="TPR-like"/>
    <property type="match status" value="1"/>
</dbReference>
<dbReference type="PANTHER" id="PTHR43289">
    <property type="entry name" value="MITOGEN-ACTIVATED PROTEIN KINASE KINASE KINASE 20-RELATED"/>
    <property type="match status" value="1"/>
</dbReference>